<keyword evidence="3 14" id="KW-0716">Sensory transduction</keyword>
<keyword evidence="9 14" id="KW-0472">Membrane</keyword>
<dbReference type="InterPro" id="IPR000276">
    <property type="entry name" value="GPCR_Rhodpsn"/>
</dbReference>
<keyword evidence="4 14" id="KW-0812">Transmembrane</keyword>
<reference evidence="17" key="1">
    <citation type="journal article" date="2010" name="J. Exp. Biol.">
        <title>Opsin co-expression in Limulus photoreceptors: differential regulation by light and a circadian clock.</title>
        <authorList>
            <person name="Katti C."/>
            <person name="Kempler K."/>
            <person name="Porter M.L."/>
            <person name="Legg A."/>
            <person name="Gonzalez R."/>
            <person name="Garcia-Rivera E."/>
            <person name="Dugger D."/>
            <person name="Battelle B.A."/>
        </authorList>
    </citation>
    <scope>NUCLEOTIDE SEQUENCE</scope>
    <source>
        <tissue evidence="17">Ventral eye</tissue>
    </source>
</reference>
<dbReference type="GO" id="GO:0009881">
    <property type="term" value="F:photoreceptor activity"/>
    <property type="evidence" value="ECO:0007669"/>
    <property type="project" value="UniProtKB-KW"/>
</dbReference>
<dbReference type="FunFam" id="1.20.1070.10:FF:000044">
    <property type="entry name" value="Opsin, ultraviolet-sensitive"/>
    <property type="match status" value="1"/>
</dbReference>
<feature type="transmembrane region" description="Helical" evidence="14">
    <location>
        <begin position="134"/>
        <end position="152"/>
    </location>
</feature>
<keyword evidence="8 14" id="KW-0297">G-protein coupled receptor</keyword>
<feature type="transmembrane region" description="Helical" evidence="14">
    <location>
        <begin position="284"/>
        <end position="308"/>
    </location>
</feature>
<comment type="caution">
    <text evidence="14">Lacks conserved residue(s) required for the propagation of feature annotation.</text>
</comment>
<evidence type="ECO:0000256" key="11">
    <source>
        <dbReference type="ARBA" id="ARBA00023170"/>
    </source>
</evidence>
<keyword evidence="10" id="KW-1015">Disulfide bond</keyword>
<dbReference type="PROSITE" id="PS00237">
    <property type="entry name" value="G_PROTEIN_RECEP_F1_1"/>
    <property type="match status" value="1"/>
</dbReference>
<evidence type="ECO:0000313" key="17">
    <source>
        <dbReference type="EMBL" id="ACO05013.1"/>
    </source>
</evidence>
<feature type="transmembrane region" description="Helical" evidence="14">
    <location>
        <begin position="54"/>
        <end position="81"/>
    </location>
</feature>
<dbReference type="CDD" id="cd15079">
    <property type="entry name" value="7tmA_photoreceptors_insect"/>
    <property type="match status" value="1"/>
</dbReference>
<evidence type="ECO:0000256" key="14">
    <source>
        <dbReference type="RuleBase" id="RU004951"/>
    </source>
</evidence>
<dbReference type="AlphaFoldDB" id="C1K2X1"/>
<evidence type="ECO:0000313" key="19">
    <source>
        <dbReference type="RefSeq" id="NP_001301044.1"/>
    </source>
</evidence>
<dbReference type="PRINTS" id="PR00577">
    <property type="entry name" value="OPSINRH3RH4"/>
</dbReference>
<dbReference type="InterPro" id="IPR001760">
    <property type="entry name" value="Opsin"/>
</dbReference>
<name>C1K2X1_LIMPO</name>
<evidence type="ECO:0000256" key="8">
    <source>
        <dbReference type="ARBA" id="ARBA00023040"/>
    </source>
</evidence>
<dbReference type="GO" id="GO:0004930">
    <property type="term" value="F:G protein-coupled receptor activity"/>
    <property type="evidence" value="ECO:0007669"/>
    <property type="project" value="UniProtKB-KW"/>
</dbReference>
<dbReference type="PANTHER" id="PTHR24240">
    <property type="entry name" value="OPSIN"/>
    <property type="match status" value="1"/>
</dbReference>
<dbReference type="Gene3D" id="1.20.1070.10">
    <property type="entry name" value="Rhodopsin 7-helix transmembrane proteins"/>
    <property type="match status" value="1"/>
</dbReference>
<feature type="domain" description="G-protein coupled receptors family 1 profile" evidence="16">
    <location>
        <begin position="72"/>
        <end position="337"/>
    </location>
</feature>
<keyword evidence="5 14" id="KW-0681">Retinal protein</keyword>
<dbReference type="GO" id="GO:0016020">
    <property type="term" value="C:membrane"/>
    <property type="evidence" value="ECO:0007669"/>
    <property type="project" value="UniProtKB-SubCell"/>
</dbReference>
<dbReference type="PRINTS" id="PR00237">
    <property type="entry name" value="GPCRRHODOPSN"/>
</dbReference>
<keyword evidence="11 14" id="KW-0675">Receptor</keyword>
<dbReference type="GO" id="GO:0007602">
    <property type="term" value="P:phototransduction"/>
    <property type="evidence" value="ECO:0007669"/>
    <property type="project" value="UniProtKB-KW"/>
</dbReference>
<evidence type="ECO:0000256" key="3">
    <source>
        <dbReference type="ARBA" id="ARBA00022606"/>
    </source>
</evidence>
<dbReference type="SUPFAM" id="SSF81321">
    <property type="entry name" value="Family A G protein-coupled receptor-like"/>
    <property type="match status" value="1"/>
</dbReference>
<evidence type="ECO:0000256" key="12">
    <source>
        <dbReference type="ARBA" id="ARBA00023224"/>
    </source>
</evidence>
<evidence type="ECO:0000256" key="10">
    <source>
        <dbReference type="ARBA" id="ARBA00023157"/>
    </source>
</evidence>
<feature type="transmembrane region" description="Helical" evidence="14">
    <location>
        <begin position="215"/>
        <end position="243"/>
    </location>
</feature>
<evidence type="ECO:0000256" key="5">
    <source>
        <dbReference type="ARBA" id="ARBA00022925"/>
    </source>
</evidence>
<feature type="compositionally biased region" description="Polar residues" evidence="15">
    <location>
        <begin position="360"/>
        <end position="392"/>
    </location>
</feature>
<dbReference type="Pfam" id="PF00001">
    <property type="entry name" value="7tm_1"/>
    <property type="match status" value="1"/>
</dbReference>
<evidence type="ECO:0000256" key="6">
    <source>
        <dbReference type="ARBA" id="ARBA00022989"/>
    </source>
</evidence>
<dbReference type="InterPro" id="IPR050125">
    <property type="entry name" value="GPCR_opsins"/>
</dbReference>
<evidence type="ECO:0000256" key="15">
    <source>
        <dbReference type="SAM" id="MobiDB-lite"/>
    </source>
</evidence>
<proteinExistence type="evidence at transcript level"/>
<dbReference type="GeneID" id="106476915"/>
<feature type="region of interest" description="Disordered" evidence="15">
    <location>
        <begin position="359"/>
        <end position="392"/>
    </location>
</feature>
<dbReference type="PROSITE" id="PS50262">
    <property type="entry name" value="G_PROTEIN_RECEP_F1_2"/>
    <property type="match status" value="1"/>
</dbReference>
<dbReference type="OrthoDB" id="9996086at2759"/>
<sequence>MSTGSYFIGNSTAPRSSGWWSYDPGLSVRDTAPENIKHLISDHWSKFPAVNPMWHYLLGLIYIVLGIASLTGQSVVLYLFAKTKPLRTPANMLIVNLAFSDFMMMITQFPVFIINCLGGGAWQLGPLLCEITGFAGGLFGYGSIVTLAVISIDRYNVIVRGFSASPLTHARSAVFILVIWAWTLGWALPPFFGWGRYVPEGILNSCSFDYLTRDWATVSYIMGCWICEYALPLMVIIYCYIFIVKAVCDHERHLREQAKKMNVASLRSNVDTQKASAEMRIAKVALVNVLLWVVSWTPYAAIAMIGIAGDQMLITPLRSALPALAGKAASVYNPIVYAISHPKFRLAMQKEIPCCCINEPQPQSDTSSEMSTKTSVATVNGEDSTAGGTTNN</sequence>
<dbReference type="EMBL" id="FJ791252">
    <property type="protein sequence ID" value="ACO05013.1"/>
    <property type="molecule type" value="mRNA"/>
</dbReference>
<evidence type="ECO:0000256" key="7">
    <source>
        <dbReference type="ARBA" id="ARBA00022991"/>
    </source>
</evidence>
<evidence type="ECO:0000256" key="4">
    <source>
        <dbReference type="ARBA" id="ARBA00022692"/>
    </source>
</evidence>
<reference evidence="19" key="2">
    <citation type="submission" date="2025-05" db="UniProtKB">
        <authorList>
            <consortium name="RefSeq"/>
        </authorList>
    </citation>
    <scope>IDENTIFICATION</scope>
</reference>
<protein>
    <submittedName>
        <fullName evidence="19">Lateral eye opsin-like</fullName>
    </submittedName>
    <submittedName>
        <fullName evidence="17">Opsin 5</fullName>
    </submittedName>
</protein>
<evidence type="ECO:0000256" key="13">
    <source>
        <dbReference type="ARBA" id="ARBA00023305"/>
    </source>
</evidence>
<keyword evidence="18" id="KW-1185">Reference proteome</keyword>
<keyword evidence="7 14" id="KW-0157">Chromophore</keyword>
<dbReference type="InterPro" id="IPR017452">
    <property type="entry name" value="GPCR_Rhodpsn_7TM"/>
</dbReference>
<dbReference type="GO" id="GO:0007601">
    <property type="term" value="P:visual perception"/>
    <property type="evidence" value="ECO:0007669"/>
    <property type="project" value="UniProtKB-KW"/>
</dbReference>
<gene>
    <name evidence="19" type="primary">LOC106476915</name>
</gene>
<evidence type="ECO:0000256" key="1">
    <source>
        <dbReference type="ARBA" id="ARBA00004141"/>
    </source>
</evidence>
<organism evidence="17">
    <name type="scientific">Limulus polyphemus</name>
    <name type="common">Atlantic horseshoe crab</name>
    <dbReference type="NCBI Taxonomy" id="6850"/>
    <lineage>
        <taxon>Eukaryota</taxon>
        <taxon>Metazoa</taxon>
        <taxon>Ecdysozoa</taxon>
        <taxon>Arthropoda</taxon>
        <taxon>Chelicerata</taxon>
        <taxon>Merostomata</taxon>
        <taxon>Xiphosura</taxon>
        <taxon>Limulidae</taxon>
        <taxon>Limulus</taxon>
    </lineage>
</organism>
<dbReference type="RefSeq" id="NP_001301044.1">
    <property type="nucleotide sequence ID" value="NM_001314115.1"/>
</dbReference>
<dbReference type="PRINTS" id="PR00238">
    <property type="entry name" value="OPSIN"/>
</dbReference>
<keyword evidence="2 14" id="KW-0600">Photoreceptor protein</keyword>
<feature type="transmembrane region" description="Helical" evidence="14">
    <location>
        <begin position="93"/>
        <end position="114"/>
    </location>
</feature>
<accession>C1K2X1</accession>
<evidence type="ECO:0000313" key="18">
    <source>
        <dbReference type="Proteomes" id="UP000694941"/>
    </source>
</evidence>
<evidence type="ECO:0000259" key="16">
    <source>
        <dbReference type="PROSITE" id="PS50262"/>
    </source>
</evidence>
<comment type="similarity">
    <text evidence="14">Belongs to the G-protein coupled receptor 1 family. Opsin subfamily.</text>
</comment>
<keyword evidence="13" id="KW-0844">Vision</keyword>
<evidence type="ECO:0000256" key="9">
    <source>
        <dbReference type="ARBA" id="ARBA00023136"/>
    </source>
</evidence>
<comment type="subcellular location">
    <subcellularLocation>
        <location evidence="1 14">Membrane</location>
        <topology evidence="1 14">Multi-pass membrane protein</topology>
    </subcellularLocation>
</comment>
<dbReference type="Proteomes" id="UP000694941">
    <property type="component" value="Unplaced"/>
</dbReference>
<feature type="transmembrane region" description="Helical" evidence="14">
    <location>
        <begin position="173"/>
        <end position="195"/>
    </location>
</feature>
<evidence type="ECO:0000256" key="2">
    <source>
        <dbReference type="ARBA" id="ARBA00022543"/>
    </source>
</evidence>
<keyword evidence="6 14" id="KW-1133">Transmembrane helix</keyword>
<dbReference type="KEGG" id="lpol:106476915"/>
<keyword evidence="12 14" id="KW-0807">Transducer</keyword>